<dbReference type="Pfam" id="PF12639">
    <property type="entry name" value="Colicin-DNase"/>
    <property type="match status" value="1"/>
</dbReference>
<feature type="compositionally biased region" description="Polar residues" evidence="1">
    <location>
        <begin position="139"/>
        <end position="153"/>
    </location>
</feature>
<dbReference type="RefSeq" id="WP_168721231.1">
    <property type="nucleotide sequence ID" value="NZ_JAAXPN010000001.1"/>
</dbReference>
<keyword evidence="3" id="KW-1185">Reference proteome</keyword>
<accession>A0A7X6S2T2</accession>
<name>A0A7X6S2T2_9LACO</name>
<proteinExistence type="predicted"/>
<comment type="caution">
    <text evidence="2">The sequence shown here is derived from an EMBL/GenBank/DDBJ whole genome shotgun (WGS) entry which is preliminary data.</text>
</comment>
<gene>
    <name evidence="2" type="ORF">HF964_01250</name>
</gene>
<dbReference type="AlphaFoldDB" id="A0A7X6S2T2"/>
<feature type="region of interest" description="Disordered" evidence="1">
    <location>
        <begin position="112"/>
        <end position="153"/>
    </location>
</feature>
<protein>
    <submittedName>
        <fullName evidence="2">Uncharacterized protein</fullName>
    </submittedName>
</protein>
<dbReference type="EMBL" id="JAAXPN010000001">
    <property type="protein sequence ID" value="NKZ23436.1"/>
    <property type="molecule type" value="Genomic_DNA"/>
</dbReference>
<feature type="compositionally biased region" description="Acidic residues" evidence="1">
    <location>
        <begin position="116"/>
        <end position="127"/>
    </location>
</feature>
<dbReference type="Proteomes" id="UP000549765">
    <property type="component" value="Unassembled WGS sequence"/>
</dbReference>
<evidence type="ECO:0000256" key="1">
    <source>
        <dbReference type="SAM" id="MobiDB-lite"/>
    </source>
</evidence>
<evidence type="ECO:0000313" key="3">
    <source>
        <dbReference type="Proteomes" id="UP000549765"/>
    </source>
</evidence>
<sequence length="280" mass="31932">MFDVDFSLDTIKEKFDFKNDESDLKNEKFDEGRSKLNKEIGSDVELENGIYGQQGLFDDNEAPFNEKYEQPRLGDWISLMDDAESLNDAQAIIDKVKISEVKQVTTFGLSSHEILEEMSPEERESEDQDRQSKLDKYVPSNNGTWTGEKGNSTWQPDGDYIPQKNNPDNLSWGELLDNAGVDGFKFENGEVDFSEVSEATVEIENFSNKRDENFAQADKKLAEELDITPEEARQYRKDNNLTWHERSDMKTMDLVPSVINSNVSHAGGFARANDLAKMEK</sequence>
<reference evidence="2 3" key="1">
    <citation type="submission" date="2020-04" db="EMBL/GenBank/DDBJ databases">
        <title>MicrobeNet Type strains.</title>
        <authorList>
            <person name="Nicholson A.C."/>
        </authorList>
    </citation>
    <scope>NUCLEOTIDE SEQUENCE [LARGE SCALE GENOMIC DNA]</scope>
    <source>
        <strain evidence="2 3">CCUG 61472</strain>
    </source>
</reference>
<organism evidence="2 3">
    <name type="scientific">Periweissella fabalis</name>
    <dbReference type="NCBI Taxonomy" id="1070421"/>
    <lineage>
        <taxon>Bacteria</taxon>
        <taxon>Bacillati</taxon>
        <taxon>Bacillota</taxon>
        <taxon>Bacilli</taxon>
        <taxon>Lactobacillales</taxon>
        <taxon>Lactobacillaceae</taxon>
        <taxon>Periweissella</taxon>
    </lineage>
</organism>
<evidence type="ECO:0000313" key="2">
    <source>
        <dbReference type="EMBL" id="NKZ23436.1"/>
    </source>
</evidence>